<dbReference type="NCBIfam" id="TIGR00247">
    <property type="entry name" value="endolytic transglycosylase MltG"/>
    <property type="match status" value="1"/>
</dbReference>
<comment type="similarity">
    <text evidence="7">Belongs to the transglycosylase MltG family.</text>
</comment>
<keyword evidence="4 7" id="KW-0472">Membrane</keyword>
<dbReference type="InterPro" id="IPR003770">
    <property type="entry name" value="MLTG-like"/>
</dbReference>
<evidence type="ECO:0000256" key="6">
    <source>
        <dbReference type="ARBA" id="ARBA00023316"/>
    </source>
</evidence>
<evidence type="ECO:0000256" key="5">
    <source>
        <dbReference type="ARBA" id="ARBA00023239"/>
    </source>
</evidence>
<evidence type="ECO:0000256" key="7">
    <source>
        <dbReference type="HAMAP-Rule" id="MF_02065"/>
    </source>
</evidence>
<dbReference type="GO" id="GO:0005886">
    <property type="term" value="C:plasma membrane"/>
    <property type="evidence" value="ECO:0007669"/>
    <property type="project" value="UniProtKB-SubCell"/>
</dbReference>
<dbReference type="PANTHER" id="PTHR30518">
    <property type="entry name" value="ENDOLYTIC MUREIN TRANSGLYCOSYLASE"/>
    <property type="match status" value="1"/>
</dbReference>
<reference evidence="9 10" key="1">
    <citation type="submission" date="2020-02" db="EMBL/GenBank/DDBJ databases">
        <title>Bacillus aquiflavi sp. nov., isolated from yellow water of strong flavor Chinese baijiu in Yibin region of China.</title>
        <authorList>
            <person name="Xie J."/>
        </authorList>
    </citation>
    <scope>NUCLEOTIDE SEQUENCE [LARGE SCALE GENOMIC DNA]</scope>
    <source>
        <strain evidence="9 10">3H-10</strain>
    </source>
</reference>
<evidence type="ECO:0000256" key="3">
    <source>
        <dbReference type="ARBA" id="ARBA00022989"/>
    </source>
</evidence>
<dbReference type="HAMAP" id="MF_02065">
    <property type="entry name" value="MltG"/>
    <property type="match status" value="1"/>
</dbReference>
<dbReference type="RefSeq" id="WP_163243294.1">
    <property type="nucleotide sequence ID" value="NZ_JAAIWN010000052.1"/>
</dbReference>
<feature type="site" description="Important for catalytic activity" evidence="7">
    <location>
        <position position="259"/>
    </location>
</feature>
<dbReference type="Pfam" id="PF02618">
    <property type="entry name" value="YceG"/>
    <property type="match status" value="1"/>
</dbReference>
<dbReference type="AlphaFoldDB" id="A0A6B3W329"/>
<proteinExistence type="inferred from homology"/>
<evidence type="ECO:0000256" key="1">
    <source>
        <dbReference type="ARBA" id="ARBA00022475"/>
    </source>
</evidence>
<dbReference type="EMBL" id="JACEIO010000050">
    <property type="protein sequence ID" value="MBA4538534.1"/>
    <property type="molecule type" value="Genomic_DNA"/>
</dbReference>
<evidence type="ECO:0000256" key="4">
    <source>
        <dbReference type="ARBA" id="ARBA00023136"/>
    </source>
</evidence>
<evidence type="ECO:0000313" key="10">
    <source>
        <dbReference type="Proteomes" id="UP000472971"/>
    </source>
</evidence>
<keyword evidence="10" id="KW-1185">Reference proteome</keyword>
<organism evidence="9 10">
    <name type="scientific">Bacillus aquiflavi</name>
    <dbReference type="NCBI Taxonomy" id="2672567"/>
    <lineage>
        <taxon>Bacteria</taxon>
        <taxon>Bacillati</taxon>
        <taxon>Bacillota</taxon>
        <taxon>Bacilli</taxon>
        <taxon>Bacillales</taxon>
        <taxon>Bacillaceae</taxon>
        <taxon>Bacillus</taxon>
    </lineage>
</organism>
<comment type="caution">
    <text evidence="9">The sequence shown here is derived from an EMBL/GenBank/DDBJ whole genome shotgun (WGS) entry which is preliminary data.</text>
</comment>
<dbReference type="Proteomes" id="UP000472971">
    <property type="component" value="Unassembled WGS sequence"/>
</dbReference>
<keyword evidence="1 7" id="KW-1003">Cell membrane</keyword>
<gene>
    <name evidence="7 9" type="primary">mltG</name>
    <name evidence="9" type="ORF">G4D64_15675</name>
    <name evidence="8" type="ORF">H1Z61_15715</name>
</gene>
<dbReference type="GO" id="GO:0008932">
    <property type="term" value="F:lytic endotransglycosylase activity"/>
    <property type="evidence" value="ECO:0007669"/>
    <property type="project" value="UniProtKB-UniRule"/>
</dbReference>
<reference evidence="8 11" key="2">
    <citation type="submission" date="2020-07" db="EMBL/GenBank/DDBJ databases">
        <authorList>
            <person name="Feng H."/>
        </authorList>
    </citation>
    <scope>NUCLEOTIDE SEQUENCE [LARGE SCALE GENOMIC DNA]</scope>
    <source>
        <strain evidence="11">s-12</strain>
        <strain evidence="8">S-12</strain>
    </source>
</reference>
<dbReference type="Proteomes" id="UP000570010">
    <property type="component" value="Unassembled WGS sequence"/>
</dbReference>
<evidence type="ECO:0000313" key="9">
    <source>
        <dbReference type="EMBL" id="NEY82897.1"/>
    </source>
</evidence>
<name>A0A6B3W329_9BACI</name>
<dbReference type="PANTHER" id="PTHR30518:SF2">
    <property type="entry name" value="ENDOLYTIC MUREIN TRANSGLYCOSYLASE"/>
    <property type="match status" value="1"/>
</dbReference>
<accession>A0A6B3W329</accession>
<keyword evidence="3 7" id="KW-1133">Transmembrane helix</keyword>
<dbReference type="Gene3D" id="3.30.160.60">
    <property type="entry name" value="Classic Zinc Finger"/>
    <property type="match status" value="1"/>
</dbReference>
<evidence type="ECO:0000313" key="11">
    <source>
        <dbReference type="Proteomes" id="UP000570010"/>
    </source>
</evidence>
<dbReference type="GO" id="GO:0009252">
    <property type="term" value="P:peptidoglycan biosynthetic process"/>
    <property type="evidence" value="ECO:0007669"/>
    <property type="project" value="UniProtKB-UniRule"/>
</dbReference>
<keyword evidence="6 7" id="KW-0961">Cell wall biogenesis/degradation</keyword>
<comment type="catalytic activity">
    <reaction evidence="7">
        <text>a peptidoglycan chain = a peptidoglycan chain with N-acetyl-1,6-anhydromuramyl-[peptide] at the reducing end + a peptidoglycan chain with N-acetylglucosamine at the non-reducing end.</text>
        <dbReference type="EC" id="4.2.2.29"/>
    </reaction>
</comment>
<keyword evidence="5 7" id="KW-0456">Lyase</keyword>
<evidence type="ECO:0000313" key="8">
    <source>
        <dbReference type="EMBL" id="MBA4538534.1"/>
    </source>
</evidence>
<sequence length="375" mass="42814">MSKDPRKEMIMQKMIERQNEAKVVRKIVLVISIILFIAIFLVAGGGYIYVKSALKAVDPDNKKEIPVEIPIGSSITTISKILEENKVIKNAKIFKLYIKIKNEGDFQAGNYKLTQAMTLPEIIDTLKKGKLVEEVVLKITIPEGKQLVQIADIIAEKTNQKKEDVFKQLNDRAFIKEIMEEYSDILTDEILQKDINYPLEGYLFPATYPFYKENPSTEEIIKSMLDKTREVLNDYTGQMEEKEFTPHKLLTMAALIEEEATKKVDREKIASVFYNRIKAGMPLQTDPTVLYALGEHKERTLYKDLEVDSPYNTYKHKGLPPGPIANAGKMSIEAALNPEETDFLYFLATSNGEVIFTKTLDEHNQEKAKHITNKK</sequence>
<dbReference type="Gene3D" id="3.30.1490.480">
    <property type="entry name" value="Endolytic murein transglycosylase"/>
    <property type="match status" value="1"/>
</dbReference>
<comment type="subcellular location">
    <subcellularLocation>
        <location evidence="7">Cell membrane</location>
        <topology evidence="7">Single-pass membrane protein</topology>
    </subcellularLocation>
</comment>
<dbReference type="EC" id="4.2.2.29" evidence="7"/>
<dbReference type="GO" id="GO:0071555">
    <property type="term" value="P:cell wall organization"/>
    <property type="evidence" value="ECO:0007669"/>
    <property type="project" value="UniProtKB-KW"/>
</dbReference>
<comment type="function">
    <text evidence="7">Functions as a peptidoglycan terminase that cleaves nascent peptidoglycan strands endolytically to terminate their elongation.</text>
</comment>
<protein>
    <recommendedName>
        <fullName evidence="7">Endolytic murein transglycosylase</fullName>
        <ecNumber evidence="7">4.2.2.29</ecNumber>
    </recommendedName>
    <alternativeName>
        <fullName evidence="7">Peptidoglycan lytic transglycosylase</fullName>
    </alternativeName>
    <alternativeName>
        <fullName evidence="7">Peptidoglycan polymerization terminase</fullName>
    </alternativeName>
</protein>
<feature type="transmembrane region" description="Helical" evidence="7">
    <location>
        <begin position="27"/>
        <end position="50"/>
    </location>
</feature>
<dbReference type="EMBL" id="JAAIWN010000052">
    <property type="protein sequence ID" value="NEY82897.1"/>
    <property type="molecule type" value="Genomic_DNA"/>
</dbReference>
<evidence type="ECO:0000256" key="2">
    <source>
        <dbReference type="ARBA" id="ARBA00022692"/>
    </source>
</evidence>
<keyword evidence="2 7" id="KW-0812">Transmembrane</keyword>
<dbReference type="CDD" id="cd08010">
    <property type="entry name" value="MltG_like"/>
    <property type="match status" value="1"/>
</dbReference>